<dbReference type="EMBL" id="JANRMI010000003">
    <property type="protein sequence ID" value="MDG0816851.1"/>
    <property type="molecule type" value="Genomic_DNA"/>
</dbReference>
<gene>
    <name evidence="1" type="ORF">NWE73_10775</name>
</gene>
<evidence type="ECO:0000313" key="2">
    <source>
        <dbReference type="Proteomes" id="UP001152321"/>
    </source>
</evidence>
<evidence type="ECO:0000313" key="1">
    <source>
        <dbReference type="EMBL" id="MDG0816851.1"/>
    </source>
</evidence>
<dbReference type="InterPro" id="IPR025563">
    <property type="entry name" value="DUF4286"/>
</dbReference>
<sequence length="101" mass="11701">MTVQHEAYAEYVEWLKTEHIPDFLKVPGFLSADLCLRKGGAMVASSKEVKIIYHVKDEDHLKAYISDYAMKLREKGLEKFPGKFSATREVWLETLKFGNDY</sequence>
<accession>A0ABT6DJ17</accession>
<dbReference type="Pfam" id="PF14114">
    <property type="entry name" value="DUF4286"/>
    <property type="match status" value="1"/>
</dbReference>
<organism evidence="1 2">
    <name type="scientific">Bdellovibrio svalbardensis</name>
    <dbReference type="NCBI Taxonomy" id="2972972"/>
    <lineage>
        <taxon>Bacteria</taxon>
        <taxon>Pseudomonadati</taxon>
        <taxon>Bdellovibrionota</taxon>
        <taxon>Bdellovibrionia</taxon>
        <taxon>Bdellovibrionales</taxon>
        <taxon>Pseudobdellovibrionaceae</taxon>
        <taxon>Bdellovibrio</taxon>
    </lineage>
</organism>
<protein>
    <submittedName>
        <fullName evidence="1">DUF4286 family protein</fullName>
    </submittedName>
</protein>
<reference evidence="1" key="1">
    <citation type="submission" date="2022-08" db="EMBL/GenBank/DDBJ databases">
        <title>Novel Bdellovibrio Species Isolated from Svalbard: Designation Bdellovibrio svalbardensis.</title>
        <authorList>
            <person name="Mitchell R.J."/>
            <person name="Choi S.Y."/>
        </authorList>
    </citation>
    <scope>NUCLEOTIDE SEQUENCE</scope>
    <source>
        <strain evidence="1">PAP01</strain>
    </source>
</reference>
<proteinExistence type="predicted"/>
<dbReference type="Proteomes" id="UP001152321">
    <property type="component" value="Unassembled WGS sequence"/>
</dbReference>
<keyword evidence="2" id="KW-1185">Reference proteome</keyword>
<name>A0ABT6DJ17_9BACT</name>
<comment type="caution">
    <text evidence="1">The sequence shown here is derived from an EMBL/GenBank/DDBJ whole genome shotgun (WGS) entry which is preliminary data.</text>
</comment>